<dbReference type="GO" id="GO:0016627">
    <property type="term" value="F:oxidoreductase activity, acting on the CH-CH group of donors"/>
    <property type="evidence" value="ECO:0007669"/>
    <property type="project" value="TreeGrafter"/>
</dbReference>
<dbReference type="Proteomes" id="UP000004508">
    <property type="component" value="Unassembled WGS sequence"/>
</dbReference>
<keyword evidence="4" id="KW-1185">Reference proteome</keyword>
<dbReference type="PANTHER" id="PTHR35176:SF6">
    <property type="entry name" value="HEME OXYGENASE HI_0854-RELATED"/>
    <property type="match status" value="1"/>
</dbReference>
<dbReference type="GO" id="GO:0005829">
    <property type="term" value="C:cytosol"/>
    <property type="evidence" value="ECO:0007669"/>
    <property type="project" value="TreeGrafter"/>
</dbReference>
<keyword evidence="1" id="KW-0560">Oxidoreductase</keyword>
<dbReference type="eggNOG" id="COG3576">
    <property type="taxonomic scope" value="Bacteria"/>
</dbReference>
<dbReference type="Gene3D" id="2.30.110.10">
    <property type="entry name" value="Electron Transport, Fmn-binding Protein, Chain A"/>
    <property type="match status" value="1"/>
</dbReference>
<evidence type="ECO:0000313" key="4">
    <source>
        <dbReference type="Proteomes" id="UP000004508"/>
    </source>
</evidence>
<dbReference type="InterPro" id="IPR011576">
    <property type="entry name" value="Pyridox_Oxase_N"/>
</dbReference>
<dbReference type="SUPFAM" id="SSF50475">
    <property type="entry name" value="FMN-binding split barrel"/>
    <property type="match status" value="1"/>
</dbReference>
<dbReference type="OrthoDB" id="159904at2"/>
<accession>D6U3D3</accession>
<comment type="caution">
    <text evidence="3">The sequence shown here is derived from an EMBL/GenBank/DDBJ whole genome shotgun (WGS) entry which is preliminary data.</text>
</comment>
<dbReference type="PANTHER" id="PTHR35176">
    <property type="entry name" value="HEME OXYGENASE HI_0854-RELATED"/>
    <property type="match status" value="1"/>
</dbReference>
<dbReference type="Pfam" id="PF01243">
    <property type="entry name" value="PNPOx_N"/>
    <property type="match status" value="1"/>
</dbReference>
<dbReference type="STRING" id="485913.Krac_1829"/>
<organism evidence="3 4">
    <name type="scientific">Ktedonobacter racemifer DSM 44963</name>
    <dbReference type="NCBI Taxonomy" id="485913"/>
    <lineage>
        <taxon>Bacteria</taxon>
        <taxon>Bacillati</taxon>
        <taxon>Chloroflexota</taxon>
        <taxon>Ktedonobacteria</taxon>
        <taxon>Ktedonobacterales</taxon>
        <taxon>Ktedonobacteraceae</taxon>
        <taxon>Ktedonobacter</taxon>
    </lineage>
</organism>
<evidence type="ECO:0000259" key="2">
    <source>
        <dbReference type="Pfam" id="PF01243"/>
    </source>
</evidence>
<sequence>MHLTPMWYLFDDDGRIILNSQEHLQKVKNIRRNPHASICIVEGTRYISITGSIKLIDEQASVRRDFERLVEHYIEDEATREQYTATFAE</sequence>
<evidence type="ECO:0000313" key="3">
    <source>
        <dbReference type="EMBL" id="EFH81137.1"/>
    </source>
</evidence>
<dbReference type="EMBL" id="ADVG01000004">
    <property type="protein sequence ID" value="EFH81137.1"/>
    <property type="molecule type" value="Genomic_DNA"/>
</dbReference>
<dbReference type="InParanoid" id="D6U3D3"/>
<gene>
    <name evidence="3" type="ORF">Krac_1829</name>
</gene>
<dbReference type="GO" id="GO:0070967">
    <property type="term" value="F:coenzyme F420 binding"/>
    <property type="evidence" value="ECO:0007669"/>
    <property type="project" value="TreeGrafter"/>
</dbReference>
<dbReference type="InterPro" id="IPR012349">
    <property type="entry name" value="Split_barrel_FMN-bd"/>
</dbReference>
<dbReference type="InterPro" id="IPR052019">
    <property type="entry name" value="F420H2_bilvrd_red/Heme_oxyg"/>
</dbReference>
<name>D6U3D3_KTERA</name>
<feature type="domain" description="Pyridoxamine 5'-phosphate oxidase N-terminal" evidence="2">
    <location>
        <begin position="2"/>
        <end position="77"/>
    </location>
</feature>
<proteinExistence type="predicted"/>
<protein>
    <submittedName>
        <fullName evidence="3">Pyridoxamine 5'-phosphate oxidase-related FMN-binding protein</fullName>
    </submittedName>
</protein>
<evidence type="ECO:0000256" key="1">
    <source>
        <dbReference type="ARBA" id="ARBA00023002"/>
    </source>
</evidence>
<dbReference type="AlphaFoldDB" id="D6U3D3"/>
<reference evidence="3 4" key="1">
    <citation type="journal article" date="2011" name="Stand. Genomic Sci.">
        <title>Non-contiguous finished genome sequence and contextual data of the filamentous soil bacterium Ktedonobacter racemifer type strain (SOSP1-21).</title>
        <authorList>
            <person name="Chang Y.J."/>
            <person name="Land M."/>
            <person name="Hauser L."/>
            <person name="Chertkov O."/>
            <person name="Del Rio T.G."/>
            <person name="Nolan M."/>
            <person name="Copeland A."/>
            <person name="Tice H."/>
            <person name="Cheng J.F."/>
            <person name="Lucas S."/>
            <person name="Han C."/>
            <person name="Goodwin L."/>
            <person name="Pitluck S."/>
            <person name="Ivanova N."/>
            <person name="Ovchinikova G."/>
            <person name="Pati A."/>
            <person name="Chen A."/>
            <person name="Palaniappan K."/>
            <person name="Mavromatis K."/>
            <person name="Liolios K."/>
            <person name="Brettin T."/>
            <person name="Fiebig A."/>
            <person name="Rohde M."/>
            <person name="Abt B."/>
            <person name="Goker M."/>
            <person name="Detter J.C."/>
            <person name="Woyke T."/>
            <person name="Bristow J."/>
            <person name="Eisen J.A."/>
            <person name="Markowitz V."/>
            <person name="Hugenholtz P."/>
            <person name="Kyrpides N.C."/>
            <person name="Klenk H.P."/>
            <person name="Lapidus A."/>
        </authorList>
    </citation>
    <scope>NUCLEOTIDE SEQUENCE [LARGE SCALE GENOMIC DNA]</scope>
    <source>
        <strain evidence="4">DSM 44963</strain>
    </source>
</reference>